<dbReference type="OrthoDB" id="1934728at2759"/>
<reference evidence="2" key="1">
    <citation type="submission" date="2020-01" db="EMBL/GenBank/DDBJ databases">
        <authorList>
            <person name="Mishra B."/>
        </authorList>
    </citation>
    <scope>NUCLEOTIDE SEQUENCE [LARGE SCALE GENOMIC DNA]</scope>
</reference>
<organism evidence="2 3">
    <name type="scientific">Microthlaspi erraticum</name>
    <dbReference type="NCBI Taxonomy" id="1685480"/>
    <lineage>
        <taxon>Eukaryota</taxon>
        <taxon>Viridiplantae</taxon>
        <taxon>Streptophyta</taxon>
        <taxon>Embryophyta</taxon>
        <taxon>Tracheophyta</taxon>
        <taxon>Spermatophyta</taxon>
        <taxon>Magnoliopsida</taxon>
        <taxon>eudicotyledons</taxon>
        <taxon>Gunneridae</taxon>
        <taxon>Pentapetalae</taxon>
        <taxon>rosids</taxon>
        <taxon>malvids</taxon>
        <taxon>Brassicales</taxon>
        <taxon>Brassicaceae</taxon>
        <taxon>Coluteocarpeae</taxon>
        <taxon>Microthlaspi</taxon>
    </lineage>
</organism>
<evidence type="ECO:0000256" key="1">
    <source>
        <dbReference type="SAM" id="MobiDB-lite"/>
    </source>
</evidence>
<dbReference type="EMBL" id="CACVBM020001507">
    <property type="protein sequence ID" value="CAA7052687.1"/>
    <property type="molecule type" value="Genomic_DNA"/>
</dbReference>
<dbReference type="PANTHER" id="PTHR10492:SF101">
    <property type="entry name" value="ATP-DEPENDENT DNA HELICASE"/>
    <property type="match status" value="1"/>
</dbReference>
<sequence>MPTFCFSCIQAVNFQLLRASTSAEIPDQVLEAELYDVIKDCMIHGSCEAVNTKSPCMVNGKCSKFFHKSYVENTTVDKDGYPVYRRRDIGAFVEKNGFKCDNRYVVPHNKELYVRYKSHINVEWCNQSGSIKYLFKYINKGLDHLTVAVEPPENSRHRASTNKENDDPEKPKNEIKDFFDCRYVSASEAVWRILKFSMHWRSTPVEKLSFHLEDKQLLYFKSDDDIKTILNRKSAEISQAGFSIGRINYVPRKIEEGYYLRVVLNIFTDDDEVWVDSIKSASEWCFGDHLRNLFAVMLASDCFTTPEEVWERTWHILAEDIEEKKRIENENPALILDEKQKRNFVFRRFKW</sequence>
<dbReference type="Proteomes" id="UP000467841">
    <property type="component" value="Unassembled WGS sequence"/>
</dbReference>
<comment type="caution">
    <text evidence="2">The sequence shown here is derived from an EMBL/GenBank/DDBJ whole genome shotgun (WGS) entry which is preliminary data.</text>
</comment>
<protein>
    <submittedName>
        <fullName evidence="2">Uncharacterized protein</fullName>
    </submittedName>
</protein>
<evidence type="ECO:0000313" key="2">
    <source>
        <dbReference type="EMBL" id="CAA7052687.1"/>
    </source>
</evidence>
<feature type="region of interest" description="Disordered" evidence="1">
    <location>
        <begin position="150"/>
        <end position="172"/>
    </location>
</feature>
<evidence type="ECO:0000313" key="3">
    <source>
        <dbReference type="Proteomes" id="UP000467841"/>
    </source>
</evidence>
<keyword evidence="3" id="KW-1185">Reference proteome</keyword>
<name>A0A6D2KKA0_9BRAS</name>
<feature type="compositionally biased region" description="Basic and acidic residues" evidence="1">
    <location>
        <begin position="153"/>
        <end position="172"/>
    </location>
</feature>
<dbReference type="AlphaFoldDB" id="A0A6D2KKA0"/>
<dbReference type="PANTHER" id="PTHR10492">
    <property type="match status" value="1"/>
</dbReference>
<accession>A0A6D2KKA0</accession>
<proteinExistence type="predicted"/>
<gene>
    <name evidence="2" type="ORF">MERR_LOCUS39922</name>
</gene>